<keyword evidence="4" id="KW-1185">Reference proteome</keyword>
<name>N1J9R4_BLUG1</name>
<dbReference type="EMBL" id="CAUH01003130">
    <property type="protein sequence ID" value="CCU76906.1"/>
    <property type="molecule type" value="Genomic_DNA"/>
</dbReference>
<dbReference type="InParanoid" id="N1J9R4"/>
<organism evidence="3 4">
    <name type="scientific">Blumeria graminis f. sp. hordei (strain DH14)</name>
    <name type="common">Barley powdery mildew</name>
    <name type="synonym">Oidium monilioides f. sp. hordei</name>
    <dbReference type="NCBI Taxonomy" id="546991"/>
    <lineage>
        <taxon>Eukaryota</taxon>
        <taxon>Fungi</taxon>
        <taxon>Dikarya</taxon>
        <taxon>Ascomycota</taxon>
        <taxon>Pezizomycotina</taxon>
        <taxon>Leotiomycetes</taxon>
        <taxon>Erysiphales</taxon>
        <taxon>Erysiphaceae</taxon>
        <taxon>Blumeria</taxon>
        <taxon>Blumeria hordei</taxon>
    </lineage>
</organism>
<dbReference type="OrthoDB" id="5421909at2759"/>
<dbReference type="HOGENOM" id="CLU_053381_1_1_1"/>
<dbReference type="InterPro" id="IPR008972">
    <property type="entry name" value="Cupredoxin"/>
</dbReference>
<feature type="compositionally biased region" description="Gly residues" evidence="1">
    <location>
        <begin position="192"/>
        <end position="220"/>
    </location>
</feature>
<evidence type="ECO:0008006" key="5">
    <source>
        <dbReference type="Google" id="ProtNLM"/>
    </source>
</evidence>
<feature type="signal peptide" evidence="2">
    <location>
        <begin position="1"/>
        <end position="20"/>
    </location>
</feature>
<dbReference type="PANTHER" id="PTHR34883">
    <property type="entry name" value="SERINE-RICH PROTEIN, PUTATIVE-RELATED-RELATED"/>
    <property type="match status" value="1"/>
</dbReference>
<gene>
    <name evidence="3" type="ORF">BGHDH14_bgh05787</name>
</gene>
<dbReference type="CDD" id="cd00920">
    <property type="entry name" value="Cupredoxin"/>
    <property type="match status" value="1"/>
</dbReference>
<dbReference type="AlphaFoldDB" id="N1J9R4"/>
<sequence length="256" mass="25649">MQFSSSLMLSLIMGLGSVLAQKDQVMIHVVKVGSSDGSLTYSPKKITAAAGEMVQFQFAGGNHTVTQSTFDQPCMPISMATPEVTGFFSGYMPVTGGSTNMPTYTIMVNSTMPIWIYCSQGKHCQNGMSMVINENTKANPARSLENYAAASAKSVGMQPGTGPTKSTPNAMTPGMNGGASSPSGAVPRPSGDAGGNIGGGGGGSAGGNGTKIGGGAGGSGPSAPSPSSPIASSASRLTNFTFLTLICAIGGLVFIL</sequence>
<protein>
    <recommendedName>
        <fullName evidence="5">Extracellular serine-rich protein</fullName>
    </recommendedName>
</protein>
<feature type="compositionally biased region" description="Polar residues" evidence="1">
    <location>
        <begin position="161"/>
        <end position="170"/>
    </location>
</feature>
<dbReference type="Proteomes" id="UP000015441">
    <property type="component" value="Unassembled WGS sequence"/>
</dbReference>
<evidence type="ECO:0000313" key="3">
    <source>
        <dbReference type="EMBL" id="CCU76906.1"/>
    </source>
</evidence>
<dbReference type="PANTHER" id="PTHR34883:SF17">
    <property type="entry name" value="CUPREDOXIN"/>
    <property type="match status" value="1"/>
</dbReference>
<dbReference type="STRING" id="546991.N1J9R4"/>
<evidence type="ECO:0000256" key="2">
    <source>
        <dbReference type="SAM" id="SignalP"/>
    </source>
</evidence>
<dbReference type="InterPro" id="IPR052953">
    <property type="entry name" value="Ser-rich/MCO-related"/>
</dbReference>
<comment type="caution">
    <text evidence="3">The sequence shown here is derived from an EMBL/GenBank/DDBJ whole genome shotgun (WGS) entry which is preliminary data.</text>
</comment>
<reference evidence="3 4" key="1">
    <citation type="journal article" date="2010" name="Science">
        <title>Genome expansion and gene loss in powdery mildew fungi reveal tradeoffs in extreme parasitism.</title>
        <authorList>
            <person name="Spanu P.D."/>
            <person name="Abbott J.C."/>
            <person name="Amselem J."/>
            <person name="Burgis T.A."/>
            <person name="Soanes D.M."/>
            <person name="Stueber K."/>
            <person name="Ver Loren van Themaat E."/>
            <person name="Brown J.K.M."/>
            <person name="Butcher S.A."/>
            <person name="Gurr S.J."/>
            <person name="Lebrun M.-H."/>
            <person name="Ridout C.J."/>
            <person name="Schulze-Lefert P."/>
            <person name="Talbot N.J."/>
            <person name="Ahmadinejad N."/>
            <person name="Ametz C."/>
            <person name="Barton G.R."/>
            <person name="Benjdia M."/>
            <person name="Bidzinski P."/>
            <person name="Bindschedler L.V."/>
            <person name="Both M."/>
            <person name="Brewer M.T."/>
            <person name="Cadle-Davidson L."/>
            <person name="Cadle-Davidson M.M."/>
            <person name="Collemare J."/>
            <person name="Cramer R."/>
            <person name="Frenkel O."/>
            <person name="Godfrey D."/>
            <person name="Harriman J."/>
            <person name="Hoede C."/>
            <person name="King B.C."/>
            <person name="Klages S."/>
            <person name="Kleemann J."/>
            <person name="Knoll D."/>
            <person name="Koti P.S."/>
            <person name="Kreplak J."/>
            <person name="Lopez-Ruiz F.J."/>
            <person name="Lu X."/>
            <person name="Maekawa T."/>
            <person name="Mahanil S."/>
            <person name="Micali C."/>
            <person name="Milgroom M.G."/>
            <person name="Montana G."/>
            <person name="Noir S."/>
            <person name="O'Connell R.J."/>
            <person name="Oberhaensli S."/>
            <person name="Parlange F."/>
            <person name="Pedersen C."/>
            <person name="Quesneville H."/>
            <person name="Reinhardt R."/>
            <person name="Rott M."/>
            <person name="Sacristan S."/>
            <person name="Schmidt S.M."/>
            <person name="Schoen M."/>
            <person name="Skamnioti P."/>
            <person name="Sommer H."/>
            <person name="Stephens A."/>
            <person name="Takahara H."/>
            <person name="Thordal-Christensen H."/>
            <person name="Vigouroux M."/>
            <person name="Wessling R."/>
            <person name="Wicker T."/>
            <person name="Panstruga R."/>
        </authorList>
    </citation>
    <scope>NUCLEOTIDE SEQUENCE [LARGE SCALE GENOMIC DNA]</scope>
    <source>
        <strain evidence="3">DH14</strain>
    </source>
</reference>
<proteinExistence type="predicted"/>
<accession>N1J9R4</accession>
<keyword evidence="2" id="KW-0732">Signal</keyword>
<feature type="region of interest" description="Disordered" evidence="1">
    <location>
        <begin position="152"/>
        <end position="232"/>
    </location>
</feature>
<evidence type="ECO:0000256" key="1">
    <source>
        <dbReference type="SAM" id="MobiDB-lite"/>
    </source>
</evidence>
<dbReference type="eggNOG" id="ENOG502S40X">
    <property type="taxonomic scope" value="Eukaryota"/>
</dbReference>
<evidence type="ECO:0000313" key="4">
    <source>
        <dbReference type="Proteomes" id="UP000015441"/>
    </source>
</evidence>
<dbReference type="SUPFAM" id="SSF49503">
    <property type="entry name" value="Cupredoxins"/>
    <property type="match status" value="1"/>
</dbReference>
<dbReference type="Gene3D" id="2.60.40.420">
    <property type="entry name" value="Cupredoxins - blue copper proteins"/>
    <property type="match status" value="1"/>
</dbReference>
<feature type="chain" id="PRO_5004106494" description="Extracellular serine-rich protein" evidence="2">
    <location>
        <begin position="21"/>
        <end position="256"/>
    </location>
</feature>